<dbReference type="SUPFAM" id="SSF53335">
    <property type="entry name" value="S-adenosyl-L-methionine-dependent methyltransferases"/>
    <property type="match status" value="1"/>
</dbReference>
<dbReference type="eggNOG" id="COG4262">
    <property type="taxonomic scope" value="Bacteria"/>
</dbReference>
<dbReference type="EMBL" id="CP002026">
    <property type="protein sequence ID" value="ADH90589.1"/>
    <property type="molecule type" value="Genomic_DNA"/>
</dbReference>
<dbReference type="Proteomes" id="UP000006633">
    <property type="component" value="Chromosome"/>
</dbReference>
<dbReference type="STRING" id="639283.Snov_3315"/>
<proteinExistence type="predicted"/>
<reference evidence="2 3" key="1">
    <citation type="journal article" date="2012" name="Stand. Genomic Sci.">
        <title>Complete genome sequence of the facultatively chemolithoautotrophic and methylotrophic alpha Proteobacterium Starkeya novella type strain (ATCC 8093(T)).</title>
        <authorList>
            <person name="Kappler U."/>
            <person name="Davenport K."/>
            <person name="Beatson S."/>
            <person name="Lucas S."/>
            <person name="Lapidus A."/>
            <person name="Copeland A."/>
            <person name="Berry K.W."/>
            <person name="Glavina Del Rio T."/>
            <person name="Hammon N."/>
            <person name="Dalin E."/>
            <person name="Tice H."/>
            <person name="Pitluck S."/>
            <person name="Richardson P."/>
            <person name="Bruce D."/>
            <person name="Goodwin L.A."/>
            <person name="Han C."/>
            <person name="Tapia R."/>
            <person name="Detter J.C."/>
            <person name="Chang Y.J."/>
            <person name="Jeffries C.D."/>
            <person name="Land M."/>
            <person name="Hauser L."/>
            <person name="Kyrpides N.C."/>
            <person name="Goker M."/>
            <person name="Ivanova N."/>
            <person name="Klenk H.P."/>
            <person name="Woyke T."/>
        </authorList>
    </citation>
    <scope>NUCLEOTIDE SEQUENCE [LARGE SCALE GENOMIC DNA]</scope>
    <source>
        <strain evidence="3">ATCC 8093 / DSM 506 / JCM 20403 / CCM 1077 / IAM 12100 / NBRC 12443 / NCIMB 10456</strain>
    </source>
</reference>
<dbReference type="OrthoDB" id="9793351at2"/>
<dbReference type="AlphaFoldDB" id="D7A8Q5"/>
<dbReference type="PANTHER" id="PTHR43317:SF3">
    <property type="entry name" value="BLR2883 PROTEIN"/>
    <property type="match status" value="1"/>
</dbReference>
<dbReference type="InterPro" id="IPR029063">
    <property type="entry name" value="SAM-dependent_MTases_sf"/>
</dbReference>
<dbReference type="GO" id="GO:0006596">
    <property type="term" value="P:polyamine biosynthetic process"/>
    <property type="evidence" value="ECO:0007669"/>
    <property type="project" value="UniProtKB-KW"/>
</dbReference>
<dbReference type="Gene3D" id="3.40.50.150">
    <property type="entry name" value="Vaccinia Virus protein VP39"/>
    <property type="match status" value="1"/>
</dbReference>
<accession>D7A8Q5</accession>
<keyword evidence="1" id="KW-0620">Polyamine biosynthesis</keyword>
<dbReference type="HOGENOM" id="CLU_101666_0_0_5"/>
<evidence type="ECO:0008006" key="4">
    <source>
        <dbReference type="Google" id="ProtNLM"/>
    </source>
</evidence>
<gene>
    <name evidence="2" type="ordered locus">Snov_3315</name>
</gene>
<protein>
    <recommendedName>
        <fullName evidence="4">Spermidine synthase</fullName>
    </recommendedName>
</protein>
<dbReference type="PANTHER" id="PTHR43317">
    <property type="entry name" value="THERMOSPERMINE SYNTHASE ACAULIS5"/>
    <property type="match status" value="1"/>
</dbReference>
<evidence type="ECO:0000256" key="1">
    <source>
        <dbReference type="ARBA" id="ARBA00023115"/>
    </source>
</evidence>
<dbReference type="KEGG" id="sno:Snov_3315"/>
<sequence length="237" mass="24653">MIPWSLLDTAKVPDGFGELRLMRRGEEFSIMSGAIELMNSRLSGSEKALAALACARLGPVARPRLLIGGLGMGFTLRAALAETGPEAEIVVAELVPAVVAWARGPMAGIFGTSLTDPRVSLFEGDVGDLIRTGGAAYDAILLDVDNGPGGLMRAANDGLYDASGLRAARAALRPGGVLAVWSSGPDRDFTARLRRAGFTVEEARVRANGKGGGARHVIWIAAKAAGGRDPAPARPRN</sequence>
<organism evidence="2 3">
    <name type="scientific">Ancylobacter novellus (strain ATCC 8093 / DSM 506 / JCM 20403 / CCM 1077 / IAM 12100 / NBRC 12443 / NCIMB 10456)</name>
    <name type="common">Starkeya novella</name>
    <dbReference type="NCBI Taxonomy" id="639283"/>
    <lineage>
        <taxon>Bacteria</taxon>
        <taxon>Pseudomonadati</taxon>
        <taxon>Pseudomonadota</taxon>
        <taxon>Alphaproteobacteria</taxon>
        <taxon>Hyphomicrobiales</taxon>
        <taxon>Xanthobacteraceae</taxon>
        <taxon>Ancylobacter</taxon>
    </lineage>
</organism>
<dbReference type="RefSeq" id="WP_013168090.1">
    <property type="nucleotide sequence ID" value="NC_014217.1"/>
</dbReference>
<evidence type="ECO:0000313" key="2">
    <source>
        <dbReference type="EMBL" id="ADH90589.1"/>
    </source>
</evidence>
<keyword evidence="3" id="KW-1185">Reference proteome</keyword>
<name>D7A8Q5_ANCN5</name>
<evidence type="ECO:0000313" key="3">
    <source>
        <dbReference type="Proteomes" id="UP000006633"/>
    </source>
</evidence>